<dbReference type="AlphaFoldDB" id="A0A8B8LS77"/>
<proteinExistence type="predicted"/>
<feature type="domain" description="AT3G52170-like helix-turn-helix" evidence="2">
    <location>
        <begin position="64"/>
        <end position="112"/>
    </location>
</feature>
<dbReference type="InterPro" id="IPR058941">
    <property type="entry name" value="HTH_AT3G52170-like"/>
</dbReference>
<evidence type="ECO:0000256" key="1">
    <source>
        <dbReference type="SAM" id="MobiDB-lite"/>
    </source>
</evidence>
<dbReference type="OrthoDB" id="1930826at2759"/>
<reference evidence="4" key="2">
    <citation type="submission" date="2025-08" db="UniProtKB">
        <authorList>
            <consortium name="RefSeq"/>
        </authorList>
    </citation>
    <scope>IDENTIFICATION</scope>
    <source>
        <tissue evidence="4">Young leaves</tissue>
    </source>
</reference>
<organism evidence="3 4">
    <name type="scientific">Abrus precatorius</name>
    <name type="common">Indian licorice</name>
    <name type="synonym">Glycine abrus</name>
    <dbReference type="NCBI Taxonomy" id="3816"/>
    <lineage>
        <taxon>Eukaryota</taxon>
        <taxon>Viridiplantae</taxon>
        <taxon>Streptophyta</taxon>
        <taxon>Embryophyta</taxon>
        <taxon>Tracheophyta</taxon>
        <taxon>Spermatophyta</taxon>
        <taxon>Magnoliopsida</taxon>
        <taxon>eudicotyledons</taxon>
        <taxon>Gunneridae</taxon>
        <taxon>Pentapetalae</taxon>
        <taxon>rosids</taxon>
        <taxon>fabids</taxon>
        <taxon>Fabales</taxon>
        <taxon>Fabaceae</taxon>
        <taxon>Papilionoideae</taxon>
        <taxon>50 kb inversion clade</taxon>
        <taxon>NPAAA clade</taxon>
        <taxon>indigoferoid/millettioid clade</taxon>
        <taxon>Abreae</taxon>
        <taxon>Abrus</taxon>
    </lineage>
</organism>
<keyword evidence="3" id="KW-1185">Reference proteome</keyword>
<feature type="region of interest" description="Disordered" evidence="1">
    <location>
        <begin position="316"/>
        <end position="445"/>
    </location>
</feature>
<accession>A0A8B8LS77</accession>
<protein>
    <submittedName>
        <fullName evidence="4">Uncharacterized protein LOC113867921</fullName>
    </submittedName>
</protein>
<dbReference type="RefSeq" id="XP_027359231.1">
    <property type="nucleotide sequence ID" value="XM_027503430.1"/>
</dbReference>
<dbReference type="PANTHER" id="PTHR34568">
    <property type="entry name" value="RRM DOMAIN-CONTAINING PROTEIN"/>
    <property type="match status" value="1"/>
</dbReference>
<evidence type="ECO:0000313" key="3">
    <source>
        <dbReference type="Proteomes" id="UP000694853"/>
    </source>
</evidence>
<dbReference type="Proteomes" id="UP000694853">
    <property type="component" value="Unplaced"/>
</dbReference>
<dbReference type="InterPro" id="IPR058942">
    <property type="entry name" value="AT3G52170-like"/>
</dbReference>
<gene>
    <name evidence="4" type="primary">LOC113867921</name>
</gene>
<dbReference type="KEGG" id="aprc:113867921"/>
<dbReference type="PANTHER" id="PTHR34568:SF4">
    <property type="entry name" value="OS02G0638000 PROTEIN"/>
    <property type="match status" value="1"/>
</dbReference>
<dbReference type="Pfam" id="PF25896">
    <property type="entry name" value="HTH_AT3G52170"/>
    <property type="match status" value="1"/>
</dbReference>
<evidence type="ECO:0000259" key="2">
    <source>
        <dbReference type="Pfam" id="PF25896"/>
    </source>
</evidence>
<dbReference type="GeneID" id="113867921"/>
<sequence>MKKKLLIALSFRSNHYFTPNPKHLCCEVCSSVDPLNAQQRGWSYAASVPSEAPDAPKARKRVPRHERRAMVESFVNKYRAENAGKFPKAWDTQKQVGGSFYVIREIIQELEYKSKVNSSNSIYEILVEKQFDESKLLTTKSVNVSSRNIELAKDRPILDDSQLVVLDDIDKETVNTASEHPEGKRGPQTSYWERRLSEEVEMSTPSNHCVASESNIVEKCSEESYPSRIHMLNDVVKNEEAICSYSDSVAPESRLPQEEREQFSPSFNENYGTGYGKVQGPQYDFVDMEDHKKMEENCIKKAGFERREQPALEGLSKELSHSNLQVPNDEKSEEAVSSSCSVTQERHLLNEEIEQFSGPSIEKSESSCSEGQSHDSKFIDMENHPAIEKKSFGKEGYERKEQETLENLPAADGPKHEIKKSQRSSELDESEIDSSNNRETSVAVDSENSTLWGNLKSFANGIINIWRKF</sequence>
<feature type="compositionally biased region" description="Basic and acidic residues" evidence="1">
    <location>
        <begin position="372"/>
        <end position="403"/>
    </location>
</feature>
<evidence type="ECO:0000313" key="4">
    <source>
        <dbReference type="RefSeq" id="XP_027359231.1"/>
    </source>
</evidence>
<feature type="compositionally biased region" description="Basic and acidic residues" evidence="1">
    <location>
        <begin position="413"/>
        <end position="426"/>
    </location>
</feature>
<name>A0A8B8LS77_ABRPR</name>
<reference evidence="3" key="1">
    <citation type="journal article" date="2019" name="Toxins">
        <title>Detection of Abrin-Like and Prepropulchellin-Like Toxin Genes and Transcripts Using Whole Genome Sequencing and Full-Length Transcript Sequencing of Abrus precatorius.</title>
        <authorList>
            <person name="Hovde B.T."/>
            <person name="Daligault H.E."/>
            <person name="Hanschen E.R."/>
            <person name="Kunde Y.A."/>
            <person name="Johnson M.B."/>
            <person name="Starkenburg S.R."/>
            <person name="Johnson S.L."/>
        </authorList>
    </citation>
    <scope>NUCLEOTIDE SEQUENCE [LARGE SCALE GENOMIC DNA]</scope>
</reference>